<keyword evidence="9 16" id="KW-0762">Sugar transport</keyword>
<accession>A0A6H1WSF0</accession>
<reference evidence="23 24" key="1">
    <citation type="submission" date="2019-08" db="EMBL/GenBank/DDBJ databases">
        <title>Complete genome sequence of Thermosulfurimonas marina SU872T, an anaerobic thermophilic chemolithoautotrophic bacterium isolated from a shallow marine hydrothermal vent.</title>
        <authorList>
            <person name="Allioux M."/>
            <person name="Jebbar M."/>
            <person name="Slobodkina G."/>
            <person name="Slobodkin A."/>
            <person name="Moalic Y."/>
            <person name="Frolova A."/>
            <person name="Shao Z."/>
            <person name="Alain K."/>
        </authorList>
    </citation>
    <scope>NUCLEOTIDE SEQUENCE [LARGE SCALE GENOMIC DNA]</scope>
    <source>
        <strain evidence="23 24">SU872</strain>
    </source>
</reference>
<gene>
    <name evidence="23" type="primary">ptsP</name>
    <name evidence="23" type="ORF">FVE67_04620</name>
</gene>
<evidence type="ECO:0000256" key="5">
    <source>
        <dbReference type="ARBA" id="ARBA00012232"/>
    </source>
</evidence>
<comment type="subcellular location">
    <subcellularLocation>
        <location evidence="3 16">Cytoplasm</location>
    </subcellularLocation>
</comment>
<comment type="similarity">
    <text evidence="4 16">Belongs to the PEP-utilizing enzyme family.</text>
</comment>
<evidence type="ECO:0000259" key="20">
    <source>
        <dbReference type="Pfam" id="PF00391"/>
    </source>
</evidence>
<dbReference type="PANTHER" id="PTHR46244">
    <property type="entry name" value="PHOSPHOENOLPYRUVATE-PROTEIN PHOSPHOTRANSFERASE"/>
    <property type="match status" value="1"/>
</dbReference>
<dbReference type="RefSeq" id="WP_168719471.1">
    <property type="nucleotide sequence ID" value="NZ_CP042909.1"/>
</dbReference>
<dbReference type="PRINTS" id="PR01736">
    <property type="entry name" value="PHPHTRNFRASE"/>
</dbReference>
<dbReference type="Gene3D" id="1.10.274.10">
    <property type="entry name" value="PtsI, HPr-binding domain"/>
    <property type="match status" value="1"/>
</dbReference>
<dbReference type="InterPro" id="IPR036618">
    <property type="entry name" value="PtsI_HPr-bd_sf"/>
</dbReference>
<dbReference type="SUPFAM" id="SSF51621">
    <property type="entry name" value="Phosphoenolpyruvate/pyruvate domain"/>
    <property type="match status" value="1"/>
</dbReference>
<dbReference type="PROSITE" id="PS00742">
    <property type="entry name" value="PEP_ENZYMES_2"/>
    <property type="match status" value="1"/>
</dbReference>
<protein>
    <recommendedName>
        <fullName evidence="6 16">Phosphoenolpyruvate-protein phosphotransferase</fullName>
        <ecNumber evidence="5 16">2.7.3.9</ecNumber>
    </recommendedName>
    <alternativeName>
        <fullName evidence="15 16">Phosphotransferase system, enzyme I</fullName>
    </alternativeName>
</protein>
<dbReference type="AlphaFoldDB" id="A0A6H1WSF0"/>
<evidence type="ECO:0000256" key="7">
    <source>
        <dbReference type="ARBA" id="ARBA00022448"/>
    </source>
</evidence>
<name>A0A6H1WSF0_9BACT</name>
<feature type="binding site" evidence="18">
    <location>
        <position position="329"/>
    </location>
    <ligand>
        <name>phosphoenolpyruvate</name>
        <dbReference type="ChEBI" id="CHEBI:58702"/>
    </ligand>
</feature>
<keyword evidence="11 16" id="KW-0598">Phosphotransferase system</keyword>
<dbReference type="Pfam" id="PF02896">
    <property type="entry name" value="PEP-utilizers_C"/>
    <property type="match status" value="1"/>
</dbReference>
<dbReference type="GO" id="GO:0046872">
    <property type="term" value="F:metal ion binding"/>
    <property type="evidence" value="ECO:0007669"/>
    <property type="project" value="UniProtKB-KW"/>
</dbReference>
<keyword evidence="24" id="KW-1185">Reference proteome</keyword>
<dbReference type="Proteomes" id="UP000501253">
    <property type="component" value="Chromosome"/>
</dbReference>
<organism evidence="23 24">
    <name type="scientific">Thermosulfurimonas marina</name>
    <dbReference type="NCBI Taxonomy" id="2047767"/>
    <lineage>
        <taxon>Bacteria</taxon>
        <taxon>Pseudomonadati</taxon>
        <taxon>Thermodesulfobacteriota</taxon>
        <taxon>Thermodesulfobacteria</taxon>
        <taxon>Thermodesulfobacteriales</taxon>
        <taxon>Thermodesulfobacteriaceae</taxon>
        <taxon>Thermosulfurimonas</taxon>
    </lineage>
</organism>
<dbReference type="InterPro" id="IPR008279">
    <property type="entry name" value="PEP-util_enz_mobile_dom"/>
</dbReference>
<feature type="binding site" evidence="18">
    <location>
        <begin position="451"/>
        <end position="452"/>
    </location>
    <ligand>
        <name>phosphoenolpyruvate</name>
        <dbReference type="ChEBI" id="CHEBI:58702"/>
    </ligand>
</feature>
<comment type="function">
    <text evidence="16">General (non sugar-specific) component of the phosphoenolpyruvate-dependent sugar phosphotransferase system (sugar PTS). This major carbohydrate active-transport system catalyzes the phosphorylation of incoming sugar substrates concomitantly with their translocation across the cell membrane. Enzyme I transfers the phosphoryl group from phosphoenolpyruvate (PEP) to the phosphoryl carrier protein (HPr).</text>
</comment>
<dbReference type="Gene3D" id="3.20.20.60">
    <property type="entry name" value="Phosphoenolpyruvate-binding domains"/>
    <property type="match status" value="1"/>
</dbReference>
<dbReference type="InterPro" id="IPR024692">
    <property type="entry name" value="PTS_EI"/>
</dbReference>
<evidence type="ECO:0000256" key="9">
    <source>
        <dbReference type="ARBA" id="ARBA00022597"/>
    </source>
</evidence>
<dbReference type="GO" id="GO:0008965">
    <property type="term" value="F:phosphoenolpyruvate-protein phosphotransferase activity"/>
    <property type="evidence" value="ECO:0007669"/>
    <property type="project" value="UniProtKB-EC"/>
</dbReference>
<evidence type="ECO:0000256" key="19">
    <source>
        <dbReference type="PIRSR" id="PIRSR000732-3"/>
    </source>
</evidence>
<dbReference type="InterPro" id="IPR040442">
    <property type="entry name" value="Pyrv_kinase-like_dom_sf"/>
</dbReference>
<evidence type="ECO:0000313" key="23">
    <source>
        <dbReference type="EMBL" id="QJA06123.1"/>
    </source>
</evidence>
<evidence type="ECO:0000256" key="17">
    <source>
        <dbReference type="PIRSR" id="PIRSR000732-1"/>
    </source>
</evidence>
<evidence type="ECO:0000256" key="10">
    <source>
        <dbReference type="ARBA" id="ARBA00022679"/>
    </source>
</evidence>
<evidence type="ECO:0000256" key="14">
    <source>
        <dbReference type="ARBA" id="ARBA00022842"/>
    </source>
</evidence>
<dbReference type="InterPro" id="IPR050499">
    <property type="entry name" value="PEP-utilizing_PTS_enzyme"/>
</dbReference>
<evidence type="ECO:0000256" key="6">
    <source>
        <dbReference type="ARBA" id="ARBA00016544"/>
    </source>
</evidence>
<keyword evidence="23" id="KW-0670">Pyruvate</keyword>
<evidence type="ECO:0000256" key="11">
    <source>
        <dbReference type="ARBA" id="ARBA00022683"/>
    </source>
</evidence>
<feature type="binding site" evidence="19">
    <location>
        <position position="452"/>
    </location>
    <ligand>
        <name>Mg(2+)</name>
        <dbReference type="ChEBI" id="CHEBI:18420"/>
    </ligand>
</feature>
<dbReference type="InterPro" id="IPR000121">
    <property type="entry name" value="PEP_util_C"/>
</dbReference>
<evidence type="ECO:0000256" key="2">
    <source>
        <dbReference type="ARBA" id="ARBA00001946"/>
    </source>
</evidence>
<evidence type="ECO:0000256" key="13">
    <source>
        <dbReference type="ARBA" id="ARBA00022777"/>
    </source>
</evidence>
<dbReference type="SUPFAM" id="SSF47831">
    <property type="entry name" value="Enzyme I of the PEP:sugar phosphotransferase system HPr-binding (sub)domain"/>
    <property type="match status" value="1"/>
</dbReference>
<evidence type="ECO:0000256" key="15">
    <source>
        <dbReference type="ARBA" id="ARBA00033235"/>
    </source>
</evidence>
<feature type="active site" description="Tele-phosphohistidine intermediate" evidence="17">
    <location>
        <position position="186"/>
    </location>
</feature>
<evidence type="ECO:0000256" key="8">
    <source>
        <dbReference type="ARBA" id="ARBA00022490"/>
    </source>
</evidence>
<evidence type="ECO:0000256" key="18">
    <source>
        <dbReference type="PIRSR" id="PIRSR000732-2"/>
    </source>
</evidence>
<comment type="cofactor">
    <cofactor evidence="2 16 19">
        <name>Mg(2+)</name>
        <dbReference type="ChEBI" id="CHEBI:18420"/>
    </cofactor>
</comment>
<dbReference type="InterPro" id="IPR036637">
    <property type="entry name" value="Phosphohistidine_dom_sf"/>
</dbReference>
<evidence type="ECO:0000256" key="4">
    <source>
        <dbReference type="ARBA" id="ARBA00007837"/>
    </source>
</evidence>
<feature type="domain" description="PEP-utilising enzyme C-terminal" evidence="21">
    <location>
        <begin position="250"/>
        <end position="537"/>
    </location>
</feature>
<dbReference type="KEGG" id="tmai:FVE67_04620"/>
<dbReference type="InterPro" id="IPR006318">
    <property type="entry name" value="PTS_EI-like"/>
</dbReference>
<evidence type="ECO:0000256" key="16">
    <source>
        <dbReference type="PIRNR" id="PIRNR000732"/>
    </source>
</evidence>
<dbReference type="Pfam" id="PF05524">
    <property type="entry name" value="PEP-utilisers_N"/>
    <property type="match status" value="1"/>
</dbReference>
<evidence type="ECO:0000313" key="24">
    <source>
        <dbReference type="Proteomes" id="UP000501253"/>
    </source>
</evidence>
<feature type="binding site" evidence="19">
    <location>
        <position position="428"/>
    </location>
    <ligand>
        <name>Mg(2+)</name>
        <dbReference type="ChEBI" id="CHEBI:18420"/>
    </ligand>
</feature>
<dbReference type="InterPro" id="IPR015813">
    <property type="entry name" value="Pyrv/PenolPyrv_kinase-like_dom"/>
</dbReference>
<dbReference type="GO" id="GO:0016301">
    <property type="term" value="F:kinase activity"/>
    <property type="evidence" value="ECO:0007669"/>
    <property type="project" value="UniProtKB-KW"/>
</dbReference>
<dbReference type="EC" id="2.7.3.9" evidence="5 16"/>
<keyword evidence="14 16" id="KW-0460">Magnesium</keyword>
<sequence>MKILRGLGVSAGVAVGPAHVIFPGRIKVTRTRITPEEIPAEIRRLEEAIQTVFRRIEDLEAGIPEGLGEVRAILEAQRYILADPSLREEVAALIREGLNAEWALLRVLKRYQKAFQELPEEYFRERFRDLEGLVEMVISALSGEENARVKEPAIIVAQDLTPADTVSLTPANTLAFVTEGGSRTSHTAIMARSLGIPAVVAVKGLLEEVSPGDWLAVDGTTGEVILGPGEEIIREFRERARRFEALKVRLHQVSHLPAETRDGRRLALRANLDLPEEVSFAREYGAEGVGLFRTEYLYVSRRELPSEDLLFETYRRVVEALAPHPVTIRTLDIGGDKFASVLSLPEEINPALGLRAIRLCLKEEGLFRTQLRAILRASAYGKVKIMFPMISGVTEFLRARNLVGEIQQELAEEGIPFDPDLKIGAMIEVPSAVAVADLLAQEADFFSIGTNDLIQYTLAIDRGNQEVAELYEPLHPAVLRFIRQTVEAGHRAGIPVALCGEMAGELLYVPVLVGLGLDELSMNPQSLPEIKLFLRELSYEECREAVEELLKLTCQDEVKEALSARFGPMIRRFSRSLWSE</sequence>
<dbReference type="NCBIfam" id="TIGR01417">
    <property type="entry name" value="PTS_I_fam"/>
    <property type="match status" value="1"/>
</dbReference>
<evidence type="ECO:0000256" key="3">
    <source>
        <dbReference type="ARBA" id="ARBA00004496"/>
    </source>
</evidence>
<dbReference type="SUPFAM" id="SSF52009">
    <property type="entry name" value="Phosphohistidine domain"/>
    <property type="match status" value="1"/>
</dbReference>
<dbReference type="PANTHER" id="PTHR46244:SF6">
    <property type="entry name" value="PHOSPHOENOLPYRUVATE-PROTEIN PHOSPHOTRANSFERASE"/>
    <property type="match status" value="1"/>
</dbReference>
<dbReference type="Gene3D" id="3.50.30.10">
    <property type="entry name" value="Phosphohistidine domain"/>
    <property type="match status" value="1"/>
</dbReference>
<dbReference type="Pfam" id="PF00391">
    <property type="entry name" value="PEP-utilizers"/>
    <property type="match status" value="1"/>
</dbReference>
<evidence type="ECO:0000259" key="22">
    <source>
        <dbReference type="Pfam" id="PF05524"/>
    </source>
</evidence>
<dbReference type="InterPro" id="IPR008731">
    <property type="entry name" value="PTS_EIN"/>
</dbReference>
<comment type="catalytic activity">
    <reaction evidence="1 16">
        <text>L-histidyl-[protein] + phosphoenolpyruvate = N(pros)-phospho-L-histidyl-[protein] + pyruvate</text>
        <dbReference type="Rhea" id="RHEA:23880"/>
        <dbReference type="Rhea" id="RHEA-COMP:9745"/>
        <dbReference type="Rhea" id="RHEA-COMP:9746"/>
        <dbReference type="ChEBI" id="CHEBI:15361"/>
        <dbReference type="ChEBI" id="CHEBI:29979"/>
        <dbReference type="ChEBI" id="CHEBI:58702"/>
        <dbReference type="ChEBI" id="CHEBI:64837"/>
        <dbReference type="EC" id="2.7.3.9"/>
    </reaction>
</comment>
<feature type="active site" description="Proton donor" evidence="17">
    <location>
        <position position="499"/>
    </location>
</feature>
<feature type="binding site" evidence="18">
    <location>
        <position position="462"/>
    </location>
    <ligand>
        <name>phosphoenolpyruvate</name>
        <dbReference type="ChEBI" id="CHEBI:58702"/>
    </ligand>
</feature>
<feature type="domain" description="Phosphotransferase system enzyme I N-terminal" evidence="22">
    <location>
        <begin position="5"/>
        <end position="126"/>
    </location>
</feature>
<dbReference type="GO" id="GO:0005737">
    <property type="term" value="C:cytoplasm"/>
    <property type="evidence" value="ECO:0007669"/>
    <property type="project" value="UniProtKB-SubCell"/>
</dbReference>
<dbReference type="GO" id="GO:0009401">
    <property type="term" value="P:phosphoenolpyruvate-dependent sugar phosphotransferase system"/>
    <property type="evidence" value="ECO:0007669"/>
    <property type="project" value="UniProtKB-KW"/>
</dbReference>
<keyword evidence="12 16" id="KW-0479">Metal-binding</keyword>
<evidence type="ECO:0000256" key="1">
    <source>
        <dbReference type="ARBA" id="ARBA00000683"/>
    </source>
</evidence>
<proteinExistence type="inferred from homology"/>
<feature type="domain" description="PEP-utilising enzyme mobile" evidence="20">
    <location>
        <begin position="150"/>
        <end position="222"/>
    </location>
</feature>
<evidence type="ECO:0000256" key="12">
    <source>
        <dbReference type="ARBA" id="ARBA00022723"/>
    </source>
</evidence>
<keyword evidence="10 16" id="KW-0808">Transferase</keyword>
<keyword evidence="8 16" id="KW-0963">Cytoplasm</keyword>
<evidence type="ECO:0000259" key="21">
    <source>
        <dbReference type="Pfam" id="PF02896"/>
    </source>
</evidence>
<keyword evidence="13 16" id="KW-0418">Kinase</keyword>
<dbReference type="EMBL" id="CP042909">
    <property type="protein sequence ID" value="QJA06123.1"/>
    <property type="molecule type" value="Genomic_DNA"/>
</dbReference>
<feature type="binding site" evidence="18">
    <location>
        <position position="293"/>
    </location>
    <ligand>
        <name>phosphoenolpyruvate</name>
        <dbReference type="ChEBI" id="CHEBI:58702"/>
    </ligand>
</feature>
<dbReference type="PIRSF" id="PIRSF000732">
    <property type="entry name" value="PTS_enzyme_I"/>
    <property type="match status" value="1"/>
</dbReference>
<keyword evidence="7 16" id="KW-0813">Transport</keyword>
<dbReference type="InterPro" id="IPR023151">
    <property type="entry name" value="PEP_util_CS"/>
</dbReference>